<gene>
    <name evidence="2" type="ORF">SAMN05877838_1794</name>
</gene>
<dbReference type="Proteomes" id="UP000219465">
    <property type="component" value="Unassembled WGS sequence"/>
</dbReference>
<keyword evidence="3" id="KW-1185">Reference proteome</keyword>
<evidence type="ECO:0000313" key="3">
    <source>
        <dbReference type="Proteomes" id="UP000219465"/>
    </source>
</evidence>
<organism evidence="2 3">
    <name type="scientific">Hoeflea halophila</name>
    <dbReference type="NCBI Taxonomy" id="714899"/>
    <lineage>
        <taxon>Bacteria</taxon>
        <taxon>Pseudomonadati</taxon>
        <taxon>Pseudomonadota</taxon>
        <taxon>Alphaproteobacteria</taxon>
        <taxon>Hyphomicrobiales</taxon>
        <taxon>Rhizobiaceae</taxon>
        <taxon>Hoeflea</taxon>
    </lineage>
</organism>
<dbReference type="Pfam" id="PF03966">
    <property type="entry name" value="Trm112p"/>
    <property type="match status" value="1"/>
</dbReference>
<evidence type="ECO:0000313" key="2">
    <source>
        <dbReference type="EMBL" id="SOE16909.1"/>
    </source>
</evidence>
<dbReference type="HAMAP" id="MF_01187">
    <property type="entry name" value="UPF0434"/>
    <property type="match status" value="1"/>
</dbReference>
<dbReference type="EMBL" id="OCPC01000002">
    <property type="protein sequence ID" value="SOE16909.1"/>
    <property type="molecule type" value="Genomic_DNA"/>
</dbReference>
<sequence length="73" mass="8064">MAKQTEPTTGIRARGVVDVKMLELLVCPLTSGPLKFDPDRDELVSERGKLAYPVRDGIPIMLVSEARELPDND</sequence>
<dbReference type="FunFam" id="2.20.25.10:FF:000002">
    <property type="entry name" value="UPF0434 protein YcaR"/>
    <property type="match status" value="1"/>
</dbReference>
<dbReference type="OrthoDB" id="9812205at2"/>
<dbReference type="Gene3D" id="2.20.25.10">
    <property type="match status" value="1"/>
</dbReference>
<dbReference type="PANTHER" id="PTHR33505">
    <property type="entry name" value="ZGC:162634"/>
    <property type="match status" value="1"/>
</dbReference>
<dbReference type="SUPFAM" id="SSF158997">
    <property type="entry name" value="Trm112p-like"/>
    <property type="match status" value="1"/>
</dbReference>
<comment type="similarity">
    <text evidence="1">Belongs to the UPF0434 family.</text>
</comment>
<dbReference type="GO" id="GO:0005829">
    <property type="term" value="C:cytosol"/>
    <property type="evidence" value="ECO:0007669"/>
    <property type="project" value="TreeGrafter"/>
</dbReference>
<dbReference type="InterPro" id="IPR005651">
    <property type="entry name" value="Trm112-like"/>
</dbReference>
<dbReference type="PANTHER" id="PTHR33505:SF4">
    <property type="entry name" value="PROTEIN PREY, MITOCHONDRIAL"/>
    <property type="match status" value="1"/>
</dbReference>
<dbReference type="AlphaFoldDB" id="A0A286IC10"/>
<evidence type="ECO:0000256" key="1">
    <source>
        <dbReference type="HAMAP-Rule" id="MF_01187"/>
    </source>
</evidence>
<dbReference type="RefSeq" id="WP_097107053.1">
    <property type="nucleotide sequence ID" value="NZ_OCPC01000002.1"/>
</dbReference>
<accession>A0A286IC10</accession>
<name>A0A286IC10_9HYPH</name>
<proteinExistence type="inferred from homology"/>
<protein>
    <recommendedName>
        <fullName evidence="1">UPF0434 protein SAMN05877838_1794</fullName>
    </recommendedName>
</protein>
<reference evidence="3" key="1">
    <citation type="submission" date="2017-08" db="EMBL/GenBank/DDBJ databases">
        <authorList>
            <person name="Varghese N."/>
            <person name="Submissions S."/>
        </authorList>
    </citation>
    <scope>NUCLEOTIDE SEQUENCE [LARGE SCALE GENOMIC DNA]</scope>
    <source>
        <strain evidence="3">KCTC 23107</strain>
    </source>
</reference>